<feature type="domain" description="Fimbrial adhesin MrpH C-terminal" evidence="2">
    <location>
        <begin position="154"/>
        <end position="247"/>
    </location>
</feature>
<evidence type="ECO:0000259" key="2">
    <source>
        <dbReference type="Pfam" id="PF24223"/>
    </source>
</evidence>
<accession>A0ABX0QYR7</accession>
<dbReference type="Pfam" id="PF24223">
    <property type="entry name" value="MrpH_C"/>
    <property type="match status" value="1"/>
</dbReference>
<dbReference type="Gene3D" id="2.60.40.1090">
    <property type="entry name" value="Fimbrial-type adhesion domain"/>
    <property type="match status" value="1"/>
</dbReference>
<keyword evidence="1" id="KW-0732">Signal</keyword>
<protein>
    <recommendedName>
        <fullName evidence="2">Fimbrial adhesin MrpH C-terminal domain-containing protein</fullName>
    </recommendedName>
</protein>
<gene>
    <name evidence="3" type="ORF">F3J38_17590</name>
</gene>
<dbReference type="InterPro" id="IPR036937">
    <property type="entry name" value="Adhesion_dom_fimbrial_sf"/>
</dbReference>
<dbReference type="Proteomes" id="UP000780690">
    <property type="component" value="Unassembled WGS sequence"/>
</dbReference>
<proteinExistence type="predicted"/>
<evidence type="ECO:0000313" key="4">
    <source>
        <dbReference type="Proteomes" id="UP000780690"/>
    </source>
</evidence>
<keyword evidence="4" id="KW-1185">Reference proteome</keyword>
<name>A0ABX0QYR7_9GAMM</name>
<organism evidence="3 4">
    <name type="scientific">Candidatus Pantoea formicae</name>
    <dbReference type="NCBI Taxonomy" id="2608355"/>
    <lineage>
        <taxon>Bacteria</taxon>
        <taxon>Pseudomonadati</taxon>
        <taxon>Pseudomonadota</taxon>
        <taxon>Gammaproteobacteria</taxon>
        <taxon>Enterobacterales</taxon>
        <taxon>Erwiniaceae</taxon>
        <taxon>Pantoea</taxon>
    </lineage>
</organism>
<sequence length="248" mass="26429">MKKIIIVTLVFHITPAGAEIIMDDVTQKGFLITGTAVDNGAPYHDSLRCAPFKTDCKWGVRIKYYHGIFSYETWISGTVLTKSDGANAPTLEEGRQAWISAYGHAIPFSVRLPFYAKYPRVCWGASTVLYGDFVNCSSVAPGPSRPLCSGSAGTIDFGNLQQDQYNGASQATSINISCTAAATIRFTSGSQVTLNNGTKATLTFNGYSQGSSFTMLSGDNTVRVNATLSGTPTLGDFTGSSTVILNVL</sequence>
<dbReference type="RefSeq" id="WP_167140561.1">
    <property type="nucleotide sequence ID" value="NZ_VWXD01000006.1"/>
</dbReference>
<dbReference type="InterPro" id="IPR057010">
    <property type="entry name" value="MrpH_C"/>
</dbReference>
<comment type="caution">
    <text evidence="3">The sequence shown here is derived from an EMBL/GenBank/DDBJ whole genome shotgun (WGS) entry which is preliminary data.</text>
</comment>
<reference evidence="3 4" key="1">
    <citation type="journal article" date="2019" name="bioRxiv">
        <title>Bacteria contribute to plant secondary compound degradation in a generalist herbivore system.</title>
        <authorList>
            <person name="Francoeur C.B."/>
            <person name="Khadempour L."/>
            <person name="Moreira-Soto R.D."/>
            <person name="Gotting K."/>
            <person name="Book A.J."/>
            <person name="Pinto-Tomas A.A."/>
            <person name="Keefover-Ring K."/>
            <person name="Currie C.R."/>
        </authorList>
    </citation>
    <scope>NUCLEOTIDE SEQUENCE [LARGE SCALE GENOMIC DNA]</scope>
    <source>
        <strain evidence="3 4">Acro-805</strain>
    </source>
</reference>
<dbReference type="EMBL" id="VWXD01000006">
    <property type="protein sequence ID" value="NIF01854.1"/>
    <property type="molecule type" value="Genomic_DNA"/>
</dbReference>
<evidence type="ECO:0000313" key="3">
    <source>
        <dbReference type="EMBL" id="NIF01854.1"/>
    </source>
</evidence>
<feature type="chain" id="PRO_5046010706" description="Fimbrial adhesin MrpH C-terminal domain-containing protein" evidence="1">
    <location>
        <begin position="19"/>
        <end position="248"/>
    </location>
</feature>
<feature type="signal peptide" evidence="1">
    <location>
        <begin position="1"/>
        <end position="18"/>
    </location>
</feature>
<evidence type="ECO:0000256" key="1">
    <source>
        <dbReference type="SAM" id="SignalP"/>
    </source>
</evidence>